<gene>
    <name evidence="7" type="ORF">CDV56_105477</name>
</gene>
<dbReference type="InterPro" id="IPR036318">
    <property type="entry name" value="FAD-bd_PCMH-like_sf"/>
</dbReference>
<dbReference type="GO" id="GO:0071949">
    <property type="term" value="F:FAD binding"/>
    <property type="evidence" value="ECO:0007669"/>
    <property type="project" value="InterPro"/>
</dbReference>
<dbReference type="PANTHER" id="PTHR42973:SF39">
    <property type="entry name" value="FAD-BINDING PCMH-TYPE DOMAIN-CONTAINING PROTEIN"/>
    <property type="match status" value="1"/>
</dbReference>
<name>A0A397GI22_ASPTH</name>
<keyword evidence="8" id="KW-1185">Reference proteome</keyword>
<dbReference type="InterPro" id="IPR016166">
    <property type="entry name" value="FAD-bd_PCMH"/>
</dbReference>
<dbReference type="PROSITE" id="PS51387">
    <property type="entry name" value="FAD_PCMH"/>
    <property type="match status" value="1"/>
</dbReference>
<sequence>MHAMNLLRADDDETSDFWLHSYIFANPNVGSLAVNKLFTGSMRSVDDHTYSSLGGSLTTWAYRPRRYPSIYALPYPRPSSACVRNISFLEIGMIMYCIEIGATRYERSADADLSSSSRERWNTAFWATKSSDPGVAILPQSTDKVAQVVNFARDRGIDLAVRCGGHSTDISASTDGGILIDLRRMNQVDVDMSNHTVTVQGGALWADVHRAIAEANLAVFVADTDDTSLRSTAWVADNLLSAQVVTGQGQVLTASAEENQDLFWGIRGAGANLGIVTSMTFQAYPSRPLVWSGIRTFACQHLCEVIQSLNHVMRHPRGKAAAQCVLGVSLETRQPVISAVLFFDGTEEEAERHFGSLLEVPSLASDIAMRSLAEANSLLDPMMPPGGRKKLLGLQFAPVVQPETVRKVMEALATQIKAEPEMAHSVIDIDFIDPEVLSRVPITETAFPQRTKHLQASMLLQWSSAGKDDEILAWGESVQQLCREEMRRIGHEPDELVSNFVGYTKEAGKTAKEMYGLNAARLVEVKKKYDPENVFNKLNPIS</sequence>
<dbReference type="SUPFAM" id="SSF56176">
    <property type="entry name" value="FAD-binding/transporter-associated domain-like"/>
    <property type="match status" value="1"/>
</dbReference>
<comment type="cofactor">
    <cofactor evidence="1">
        <name>FAD</name>
        <dbReference type="ChEBI" id="CHEBI:57692"/>
    </cofactor>
</comment>
<dbReference type="AlphaFoldDB" id="A0A397GI22"/>
<reference evidence="7" key="1">
    <citation type="submission" date="2018-08" db="EMBL/GenBank/DDBJ databases">
        <title>Draft genome sequence of azole-resistant Aspergillus thermomutatus (Neosartorya pseudofischeri) strain HMR AF 39, isolated from a human nasal aspirate.</title>
        <authorList>
            <person name="Parent-Michaud M."/>
            <person name="Dufresne P.J."/>
            <person name="Fournier E."/>
            <person name="Martineau C."/>
            <person name="Moreira S."/>
            <person name="Perkins V."/>
            <person name="De Repentigny L."/>
            <person name="Dufresne S.F."/>
        </authorList>
    </citation>
    <scope>NUCLEOTIDE SEQUENCE [LARGE SCALE GENOMIC DNA]</scope>
    <source>
        <strain evidence="7">HMR AF 39</strain>
    </source>
</reference>
<dbReference type="Pfam" id="PF01565">
    <property type="entry name" value="FAD_binding_4"/>
    <property type="match status" value="1"/>
</dbReference>
<dbReference type="GO" id="GO:0016491">
    <property type="term" value="F:oxidoreductase activity"/>
    <property type="evidence" value="ECO:0007669"/>
    <property type="project" value="UniProtKB-KW"/>
</dbReference>
<feature type="domain" description="FAD-binding PCMH-type" evidence="6">
    <location>
        <begin position="128"/>
        <end position="286"/>
    </location>
</feature>
<dbReference type="InterPro" id="IPR006094">
    <property type="entry name" value="Oxid_FAD_bind_N"/>
</dbReference>
<dbReference type="EMBL" id="NKHU02000158">
    <property type="protein sequence ID" value="RHZ50602.1"/>
    <property type="molecule type" value="Genomic_DNA"/>
</dbReference>
<dbReference type="InterPro" id="IPR016167">
    <property type="entry name" value="FAD-bd_PCMH_sub1"/>
</dbReference>
<dbReference type="GeneID" id="38127451"/>
<evidence type="ECO:0000313" key="8">
    <source>
        <dbReference type="Proteomes" id="UP000215305"/>
    </source>
</evidence>
<dbReference type="VEuPathDB" id="FungiDB:CDV56_105477"/>
<dbReference type="InterPro" id="IPR016169">
    <property type="entry name" value="FAD-bd_PCMH_sub2"/>
</dbReference>
<dbReference type="Gene3D" id="3.30.465.10">
    <property type="match status" value="1"/>
</dbReference>
<dbReference type="Gene3D" id="3.30.43.10">
    <property type="entry name" value="Uridine Diphospho-n-acetylenolpyruvylglucosamine Reductase, domain 2"/>
    <property type="match status" value="1"/>
</dbReference>
<dbReference type="Pfam" id="PF08031">
    <property type="entry name" value="BBE"/>
    <property type="match status" value="1"/>
</dbReference>
<evidence type="ECO:0000256" key="4">
    <source>
        <dbReference type="ARBA" id="ARBA00022827"/>
    </source>
</evidence>
<evidence type="ECO:0000256" key="2">
    <source>
        <dbReference type="ARBA" id="ARBA00005466"/>
    </source>
</evidence>
<comment type="caution">
    <text evidence="7">The sequence shown here is derived from an EMBL/GenBank/DDBJ whole genome shotgun (WGS) entry which is preliminary data.</text>
</comment>
<proteinExistence type="inferred from homology"/>
<dbReference type="PANTHER" id="PTHR42973">
    <property type="entry name" value="BINDING OXIDOREDUCTASE, PUTATIVE (AFU_ORTHOLOGUE AFUA_1G17690)-RELATED"/>
    <property type="match status" value="1"/>
</dbReference>
<evidence type="ECO:0000256" key="3">
    <source>
        <dbReference type="ARBA" id="ARBA00022630"/>
    </source>
</evidence>
<organism evidence="7 8">
    <name type="scientific">Aspergillus thermomutatus</name>
    <name type="common">Neosartorya pseudofischeri</name>
    <dbReference type="NCBI Taxonomy" id="41047"/>
    <lineage>
        <taxon>Eukaryota</taxon>
        <taxon>Fungi</taxon>
        <taxon>Dikarya</taxon>
        <taxon>Ascomycota</taxon>
        <taxon>Pezizomycotina</taxon>
        <taxon>Eurotiomycetes</taxon>
        <taxon>Eurotiomycetidae</taxon>
        <taxon>Eurotiales</taxon>
        <taxon>Aspergillaceae</taxon>
        <taxon>Aspergillus</taxon>
        <taxon>Aspergillus subgen. Fumigati</taxon>
    </lineage>
</organism>
<dbReference type="STRING" id="41047.A0A397GI22"/>
<dbReference type="Proteomes" id="UP000215305">
    <property type="component" value="Unassembled WGS sequence"/>
</dbReference>
<evidence type="ECO:0000256" key="5">
    <source>
        <dbReference type="ARBA" id="ARBA00023002"/>
    </source>
</evidence>
<dbReference type="Gene3D" id="3.40.462.20">
    <property type="match status" value="1"/>
</dbReference>
<keyword evidence="4" id="KW-0274">FAD</keyword>
<protein>
    <recommendedName>
        <fullName evidence="6">FAD-binding PCMH-type domain-containing protein</fullName>
    </recommendedName>
</protein>
<accession>A0A397GI22</accession>
<keyword evidence="3" id="KW-0285">Flavoprotein</keyword>
<dbReference type="InterPro" id="IPR050416">
    <property type="entry name" value="FAD-linked_Oxidoreductase"/>
</dbReference>
<comment type="similarity">
    <text evidence="2">Belongs to the oxygen-dependent FAD-linked oxidoreductase family.</text>
</comment>
<dbReference type="RefSeq" id="XP_026612782.1">
    <property type="nucleotide sequence ID" value="XM_026759096.1"/>
</dbReference>
<evidence type="ECO:0000259" key="6">
    <source>
        <dbReference type="PROSITE" id="PS51387"/>
    </source>
</evidence>
<evidence type="ECO:0000313" key="7">
    <source>
        <dbReference type="EMBL" id="RHZ50602.1"/>
    </source>
</evidence>
<dbReference type="OrthoDB" id="415825at2759"/>
<evidence type="ECO:0000256" key="1">
    <source>
        <dbReference type="ARBA" id="ARBA00001974"/>
    </source>
</evidence>
<dbReference type="InterPro" id="IPR012951">
    <property type="entry name" value="BBE"/>
</dbReference>
<keyword evidence="5" id="KW-0560">Oxidoreductase</keyword>